<name>A0A0B6WUS1_9BACT</name>
<evidence type="ECO:0000256" key="1">
    <source>
        <dbReference type="ARBA" id="ARBA00004167"/>
    </source>
</evidence>
<feature type="domain" description="TonB C-terminal" evidence="5">
    <location>
        <begin position="57"/>
        <end position="146"/>
    </location>
</feature>
<comment type="subcellular location">
    <subcellularLocation>
        <location evidence="1">Membrane</location>
        <topology evidence="1">Single-pass membrane protein</topology>
    </subcellularLocation>
</comment>
<dbReference type="Gene3D" id="3.30.1150.10">
    <property type="match status" value="1"/>
</dbReference>
<evidence type="ECO:0000259" key="5">
    <source>
        <dbReference type="PROSITE" id="PS52015"/>
    </source>
</evidence>
<dbReference type="AlphaFoldDB" id="A0A0B6WUS1"/>
<evidence type="ECO:0000313" key="6">
    <source>
        <dbReference type="EMBL" id="CDM64467.1"/>
    </source>
</evidence>
<organism evidence="6 7">
    <name type="scientific">Pyrinomonas methylaliphatogenes</name>
    <dbReference type="NCBI Taxonomy" id="454194"/>
    <lineage>
        <taxon>Bacteria</taxon>
        <taxon>Pseudomonadati</taxon>
        <taxon>Acidobacteriota</taxon>
        <taxon>Blastocatellia</taxon>
        <taxon>Blastocatellales</taxon>
        <taxon>Pyrinomonadaceae</taxon>
        <taxon>Pyrinomonas</taxon>
    </lineage>
</organism>
<dbReference type="GO" id="GO:0055085">
    <property type="term" value="P:transmembrane transport"/>
    <property type="evidence" value="ECO:0007669"/>
    <property type="project" value="InterPro"/>
</dbReference>
<keyword evidence="3" id="KW-1133">Transmembrane helix</keyword>
<protein>
    <submittedName>
        <fullName evidence="6">TonB family protein</fullName>
    </submittedName>
</protein>
<keyword evidence="7" id="KW-1185">Reference proteome</keyword>
<sequence length="146" mass="15918">MPIAKRIFPFIVTLLLGLLLAGAFDLLRFAPCAKRKVAPLPSGTLSGLSCPNASRFDGTMPVRILFKPEPRYTSRAIANGTTGVVRLRAQFNADGTISDIEPLATLPDGLTEEAIRAARQIKFLPATENGRPVSVTKLIEYKFDLY</sequence>
<dbReference type="SUPFAM" id="SSF74653">
    <property type="entry name" value="TolA/TonB C-terminal domain"/>
    <property type="match status" value="1"/>
</dbReference>
<evidence type="ECO:0000313" key="7">
    <source>
        <dbReference type="Proteomes" id="UP000031518"/>
    </source>
</evidence>
<reference evidence="6 7" key="1">
    <citation type="submission" date="2013-12" db="EMBL/GenBank/DDBJ databases">
        <authorList>
            <person name="Stott M."/>
        </authorList>
    </citation>
    <scope>NUCLEOTIDE SEQUENCE [LARGE SCALE GENOMIC DNA]</scope>
    <source>
        <strain evidence="6 7">K22</strain>
    </source>
</reference>
<evidence type="ECO:0000256" key="4">
    <source>
        <dbReference type="ARBA" id="ARBA00023136"/>
    </source>
</evidence>
<evidence type="ECO:0000256" key="3">
    <source>
        <dbReference type="ARBA" id="ARBA00022989"/>
    </source>
</evidence>
<proteinExistence type="predicted"/>
<dbReference type="InterPro" id="IPR037682">
    <property type="entry name" value="TonB_C"/>
</dbReference>
<keyword evidence="2" id="KW-0812">Transmembrane</keyword>
<dbReference type="Proteomes" id="UP000031518">
    <property type="component" value="Unassembled WGS sequence"/>
</dbReference>
<dbReference type="STRING" id="454194.PYK22_00461"/>
<gene>
    <name evidence="6" type="ORF">PYK22_00461</name>
</gene>
<dbReference type="NCBIfam" id="TIGR01352">
    <property type="entry name" value="tonB_Cterm"/>
    <property type="match status" value="1"/>
</dbReference>
<accession>A0A0B6WUS1</accession>
<dbReference type="EMBL" id="CBXV010000002">
    <property type="protein sequence ID" value="CDM64467.1"/>
    <property type="molecule type" value="Genomic_DNA"/>
</dbReference>
<dbReference type="PROSITE" id="PS52015">
    <property type="entry name" value="TONB_CTD"/>
    <property type="match status" value="1"/>
</dbReference>
<reference evidence="6 7" key="2">
    <citation type="submission" date="2015-01" db="EMBL/GenBank/DDBJ databases">
        <title>Complete genome sequence of Pyrinomonas methylaliphatogenes type strain K22T.</title>
        <authorList>
            <person name="Lee K.C.Y."/>
            <person name="Power J.F."/>
            <person name="Dunfield P.F."/>
            <person name="Morgan X.C."/>
            <person name="Huttenhower C."/>
            <person name="Stott M.B."/>
        </authorList>
    </citation>
    <scope>NUCLEOTIDE SEQUENCE [LARGE SCALE GENOMIC DNA]</scope>
    <source>
        <strain evidence="6 7">K22</strain>
    </source>
</reference>
<keyword evidence="4" id="KW-0472">Membrane</keyword>
<dbReference type="InterPro" id="IPR006260">
    <property type="entry name" value="TonB/TolA_C"/>
</dbReference>
<dbReference type="GO" id="GO:0016020">
    <property type="term" value="C:membrane"/>
    <property type="evidence" value="ECO:0007669"/>
    <property type="project" value="UniProtKB-SubCell"/>
</dbReference>
<dbReference type="Pfam" id="PF03544">
    <property type="entry name" value="TonB_C"/>
    <property type="match status" value="1"/>
</dbReference>
<evidence type="ECO:0000256" key="2">
    <source>
        <dbReference type="ARBA" id="ARBA00022692"/>
    </source>
</evidence>